<organism evidence="2 3">
    <name type="scientific">Spirochaeta isovalerica</name>
    <dbReference type="NCBI Taxonomy" id="150"/>
    <lineage>
        <taxon>Bacteria</taxon>
        <taxon>Pseudomonadati</taxon>
        <taxon>Spirochaetota</taxon>
        <taxon>Spirochaetia</taxon>
        <taxon>Spirochaetales</taxon>
        <taxon>Spirochaetaceae</taxon>
        <taxon>Spirochaeta</taxon>
    </lineage>
</organism>
<accession>A0A841RDN3</accession>
<dbReference type="RefSeq" id="WP_184747211.1">
    <property type="nucleotide sequence ID" value="NZ_JACHGJ010000005.1"/>
</dbReference>
<evidence type="ECO:0000313" key="2">
    <source>
        <dbReference type="EMBL" id="MBB6480959.1"/>
    </source>
</evidence>
<sequence>MSEEFPPYNFELNGRLQGISIDLMVLCLDKLGSRQTRQDIRILPWARSYKMLLEEEKTVLFAITRTPQRENLFKWVGPISSSKNVLFARKNSLISLSSPDDIKKYRTGAIRDDAGEQLLQDLFGLDREGIELTSSALSSLLQLKTGRIDLFAYDENVLHWIMTQEGLNPEDFESVYVLSEGFHYFGFHRDTDDELIEQFQKALDDLKDEGLYDIVLKRYQ</sequence>
<dbReference type="AlphaFoldDB" id="A0A841RDN3"/>
<dbReference type="InterPro" id="IPR001638">
    <property type="entry name" value="Solute-binding_3/MltF_N"/>
</dbReference>
<evidence type="ECO:0000313" key="3">
    <source>
        <dbReference type="Proteomes" id="UP000587760"/>
    </source>
</evidence>
<reference evidence="2 3" key="1">
    <citation type="submission" date="2020-08" db="EMBL/GenBank/DDBJ databases">
        <title>Genomic Encyclopedia of Type Strains, Phase IV (KMG-IV): sequencing the most valuable type-strain genomes for metagenomic binning, comparative biology and taxonomic classification.</title>
        <authorList>
            <person name="Goeker M."/>
        </authorList>
    </citation>
    <scope>NUCLEOTIDE SEQUENCE [LARGE SCALE GENOMIC DNA]</scope>
    <source>
        <strain evidence="2 3">DSM 2461</strain>
    </source>
</reference>
<evidence type="ECO:0000259" key="1">
    <source>
        <dbReference type="Pfam" id="PF00497"/>
    </source>
</evidence>
<comment type="caution">
    <text evidence="2">The sequence shown here is derived from an EMBL/GenBank/DDBJ whole genome shotgun (WGS) entry which is preliminary data.</text>
</comment>
<dbReference type="Gene3D" id="3.40.190.10">
    <property type="entry name" value="Periplasmic binding protein-like II"/>
    <property type="match status" value="2"/>
</dbReference>
<dbReference type="Pfam" id="PF00497">
    <property type="entry name" value="SBP_bac_3"/>
    <property type="match status" value="1"/>
</dbReference>
<feature type="domain" description="Solute-binding protein family 3/N-terminal" evidence="1">
    <location>
        <begin position="2"/>
        <end position="219"/>
    </location>
</feature>
<proteinExistence type="predicted"/>
<protein>
    <submittedName>
        <fullName evidence="2">ABC-type amino acid transport substrate-binding protein</fullName>
    </submittedName>
</protein>
<dbReference type="PANTHER" id="PTHR38834">
    <property type="entry name" value="PERIPLASMIC SUBSTRATE BINDING PROTEIN FAMILY 3"/>
    <property type="match status" value="1"/>
</dbReference>
<keyword evidence="3" id="KW-1185">Reference proteome</keyword>
<dbReference type="SUPFAM" id="SSF53850">
    <property type="entry name" value="Periplasmic binding protein-like II"/>
    <property type="match status" value="1"/>
</dbReference>
<gene>
    <name evidence="2" type="ORF">HNR50_002632</name>
</gene>
<name>A0A841RDN3_9SPIO</name>
<dbReference type="Proteomes" id="UP000587760">
    <property type="component" value="Unassembled WGS sequence"/>
</dbReference>
<dbReference type="EMBL" id="JACHGJ010000005">
    <property type="protein sequence ID" value="MBB6480959.1"/>
    <property type="molecule type" value="Genomic_DNA"/>
</dbReference>
<dbReference type="PANTHER" id="PTHR38834:SF3">
    <property type="entry name" value="SOLUTE-BINDING PROTEIN FAMILY 3_N-TERMINAL DOMAIN-CONTAINING PROTEIN"/>
    <property type="match status" value="1"/>
</dbReference>